<dbReference type="EMBL" id="OBQI01000003">
    <property type="protein sequence ID" value="SOC49385.1"/>
    <property type="molecule type" value="Genomic_DNA"/>
</dbReference>
<evidence type="ECO:0008006" key="4">
    <source>
        <dbReference type="Google" id="ProtNLM"/>
    </source>
</evidence>
<feature type="transmembrane region" description="Helical" evidence="1">
    <location>
        <begin position="236"/>
        <end position="256"/>
    </location>
</feature>
<dbReference type="AlphaFoldDB" id="A0A285V5J4"/>
<feature type="transmembrane region" description="Helical" evidence="1">
    <location>
        <begin position="190"/>
        <end position="212"/>
    </location>
</feature>
<evidence type="ECO:0000313" key="3">
    <source>
        <dbReference type="Proteomes" id="UP000219435"/>
    </source>
</evidence>
<reference evidence="3" key="1">
    <citation type="submission" date="2017-08" db="EMBL/GenBank/DDBJ databases">
        <authorList>
            <person name="Varghese N."/>
            <person name="Submissions S."/>
        </authorList>
    </citation>
    <scope>NUCLEOTIDE SEQUENCE [LARGE SCALE GENOMIC DNA]</scope>
    <source>
        <strain evidence="3">DSM 4725</strain>
    </source>
</reference>
<protein>
    <recommendedName>
        <fullName evidence="4">ABC-2 family transporter protein</fullName>
    </recommendedName>
</protein>
<organism evidence="2 3">
    <name type="scientific">Blastococcus aggregatus</name>
    <dbReference type="NCBI Taxonomy" id="38502"/>
    <lineage>
        <taxon>Bacteria</taxon>
        <taxon>Bacillati</taxon>
        <taxon>Actinomycetota</taxon>
        <taxon>Actinomycetes</taxon>
        <taxon>Geodermatophilales</taxon>
        <taxon>Geodermatophilaceae</taxon>
        <taxon>Blastococcus</taxon>
    </lineage>
</organism>
<accession>A0A285V5J4</accession>
<dbReference type="Proteomes" id="UP000219435">
    <property type="component" value="Unassembled WGS sequence"/>
</dbReference>
<keyword evidence="1" id="KW-0472">Membrane</keyword>
<dbReference type="RefSeq" id="WP_097194980.1">
    <property type="nucleotide sequence ID" value="NZ_OBQI01000003.1"/>
</dbReference>
<proteinExistence type="predicted"/>
<keyword evidence="3" id="KW-1185">Reference proteome</keyword>
<gene>
    <name evidence="2" type="ORF">SAMN05660748_2107</name>
</gene>
<keyword evidence="1" id="KW-1133">Transmembrane helix</keyword>
<keyword evidence="1" id="KW-0812">Transmembrane</keyword>
<feature type="transmembrane region" description="Helical" evidence="1">
    <location>
        <begin position="68"/>
        <end position="92"/>
    </location>
</feature>
<feature type="transmembrane region" description="Helical" evidence="1">
    <location>
        <begin position="41"/>
        <end position="62"/>
    </location>
</feature>
<feature type="transmembrane region" description="Helical" evidence="1">
    <location>
        <begin position="161"/>
        <end position="183"/>
    </location>
</feature>
<evidence type="ECO:0000313" key="2">
    <source>
        <dbReference type="EMBL" id="SOC49385.1"/>
    </source>
</evidence>
<evidence type="ECO:0000256" key="1">
    <source>
        <dbReference type="SAM" id="Phobius"/>
    </source>
</evidence>
<dbReference type="OrthoDB" id="3822725at2"/>
<name>A0A285V5J4_9ACTN</name>
<feature type="transmembrane region" description="Helical" evidence="1">
    <location>
        <begin position="119"/>
        <end position="141"/>
    </location>
</feature>
<sequence>MSTATLAPTTAPRAGDAPAAPSLLRLVRVELRKTYDTRAGFWLLLVVALAALTVVTLQMLFAEEPDKTFAMFVGTTQLPVNLLLPVVGILLVTSEWSQRTAMTTFTLVPARSRVLTAKVIVGVLLGLLGTVAALLASALGALLTPILTTDATDWGISAGHLAQVALLQVLTILIGVAFGMLLLSSPLAIVLYFVLPTVVTIVANTVGALAWVRDWLDQATTMAPMFEGLLSSGEDWARLATTVALWLVAPMVAGWIRIIRSEIG</sequence>